<evidence type="ECO:0000256" key="4">
    <source>
        <dbReference type="ARBA" id="ARBA00023136"/>
    </source>
</evidence>
<evidence type="ECO:0000256" key="5">
    <source>
        <dbReference type="SAM" id="Phobius"/>
    </source>
</evidence>
<protein>
    <submittedName>
        <fullName evidence="7">Sulfate permease, MFS superfamily</fullName>
    </submittedName>
</protein>
<dbReference type="Pfam" id="PF00916">
    <property type="entry name" value="Sulfate_transp"/>
    <property type="match status" value="1"/>
</dbReference>
<feature type="transmembrane region" description="Helical" evidence="5">
    <location>
        <begin position="59"/>
        <end position="80"/>
    </location>
</feature>
<keyword evidence="2 5" id="KW-0812">Transmembrane</keyword>
<dbReference type="PANTHER" id="PTHR11814">
    <property type="entry name" value="SULFATE TRANSPORTER"/>
    <property type="match status" value="1"/>
</dbReference>
<feature type="transmembrane region" description="Helical" evidence="5">
    <location>
        <begin position="100"/>
        <end position="123"/>
    </location>
</feature>
<keyword evidence="3 5" id="KW-1133">Transmembrane helix</keyword>
<keyword evidence="8" id="KW-1185">Reference proteome</keyword>
<feature type="transmembrane region" description="Helical" evidence="5">
    <location>
        <begin position="33"/>
        <end position="52"/>
    </location>
</feature>
<accession>A0A1N6IQL5</accession>
<keyword evidence="4 5" id="KW-0472">Membrane</keyword>
<comment type="subcellular location">
    <subcellularLocation>
        <location evidence="1">Membrane</location>
        <topology evidence="1">Multi-pass membrane protein</topology>
    </subcellularLocation>
</comment>
<dbReference type="InterPro" id="IPR011547">
    <property type="entry name" value="SLC26A/SulP_dom"/>
</dbReference>
<dbReference type="EMBL" id="FSRK01000002">
    <property type="protein sequence ID" value="SIO34296.1"/>
    <property type="molecule type" value="Genomic_DNA"/>
</dbReference>
<evidence type="ECO:0000313" key="7">
    <source>
        <dbReference type="EMBL" id="SIO34296.1"/>
    </source>
</evidence>
<dbReference type="GO" id="GO:0055085">
    <property type="term" value="P:transmembrane transport"/>
    <property type="evidence" value="ECO:0007669"/>
    <property type="project" value="InterPro"/>
</dbReference>
<gene>
    <name evidence="7" type="ORF">SAMN05444409_2897</name>
</gene>
<dbReference type="Proteomes" id="UP000185207">
    <property type="component" value="Unassembled WGS sequence"/>
</dbReference>
<feature type="transmembrane region" description="Helical" evidence="5">
    <location>
        <begin position="407"/>
        <end position="438"/>
    </location>
</feature>
<name>A0A1N6IQL5_9FLAO</name>
<evidence type="ECO:0000259" key="6">
    <source>
        <dbReference type="Pfam" id="PF00916"/>
    </source>
</evidence>
<evidence type="ECO:0000313" key="8">
    <source>
        <dbReference type="Proteomes" id="UP000185207"/>
    </source>
</evidence>
<evidence type="ECO:0000256" key="3">
    <source>
        <dbReference type="ARBA" id="ARBA00022989"/>
    </source>
</evidence>
<dbReference type="AlphaFoldDB" id="A0A1N6IQL5"/>
<feature type="transmembrane region" description="Helical" evidence="5">
    <location>
        <begin position="276"/>
        <end position="295"/>
    </location>
</feature>
<dbReference type="InterPro" id="IPR001902">
    <property type="entry name" value="SLC26A/SulP_fam"/>
</dbReference>
<evidence type="ECO:0000256" key="2">
    <source>
        <dbReference type="ARBA" id="ARBA00022692"/>
    </source>
</evidence>
<proteinExistence type="predicted"/>
<sequence>MLSPLGQVTTSYKLYYFLMKKSQSLFGGIKENFPSGLVVFLVALPLCLGIALASGAPPLSGIIAGIVGGIVVGSISNSNISVSGPAAGLTAIVLVAITDIGAFELFLCAGIIAGVIQLILGFIRAGSISNYFPNNVIEGMLAGIGIIIILKQLSHAVGFDKDYEGHQSLFDSGFNMGYFTELFAAIHPGAIVVTLVSMGILLAWDNVTALKRLKLLPGALVAVIAGILMNEFFKLSGSSLAISPEHLVTLPVPTTLDEFKNLITFPDFNGFTNPKVWITGATIAIVASIETLLCIEASDRLDVRRRITDTNLELKAQGIGNLISSFIGGLPMTSVVVRSSANASAGATSKVSAIIHGVLLLICVLTIPVILNLIPLATLAAVLILVGYKLAKPATFKHFWHNGKYQFIPFVATVVAVVATDLLKGVGIGLLISIIYILQGNMKRAYYLSRETLNDADEITIKLAEEVSFLNKAAIKKTLKNIKSGSKVIIDAKTTSYITTDVLEMIQDFANVRAKEEDIEVELIGFKTSYRDYASDQDSHVVINHKRAM</sequence>
<feature type="transmembrane region" description="Helical" evidence="5">
    <location>
        <begin position="358"/>
        <end position="387"/>
    </location>
</feature>
<organism evidence="7 8">
    <name type="scientific">Epilithonimonas zeae</name>
    <dbReference type="NCBI Taxonomy" id="1416779"/>
    <lineage>
        <taxon>Bacteria</taxon>
        <taxon>Pseudomonadati</taxon>
        <taxon>Bacteroidota</taxon>
        <taxon>Flavobacteriia</taxon>
        <taxon>Flavobacteriales</taxon>
        <taxon>Weeksellaceae</taxon>
        <taxon>Chryseobacterium group</taxon>
        <taxon>Epilithonimonas</taxon>
    </lineage>
</organism>
<feature type="transmembrane region" description="Helical" evidence="5">
    <location>
        <begin position="135"/>
        <end position="153"/>
    </location>
</feature>
<feature type="domain" description="SLC26A/SulP transporter" evidence="6">
    <location>
        <begin position="30"/>
        <end position="413"/>
    </location>
</feature>
<evidence type="ECO:0000256" key="1">
    <source>
        <dbReference type="ARBA" id="ARBA00004141"/>
    </source>
</evidence>
<feature type="transmembrane region" description="Helical" evidence="5">
    <location>
        <begin position="215"/>
        <end position="233"/>
    </location>
</feature>
<dbReference type="GO" id="GO:0016020">
    <property type="term" value="C:membrane"/>
    <property type="evidence" value="ECO:0007669"/>
    <property type="project" value="UniProtKB-SubCell"/>
</dbReference>
<dbReference type="STRING" id="1416779.SAMN05444409_2897"/>
<feature type="transmembrane region" description="Helical" evidence="5">
    <location>
        <begin position="182"/>
        <end position="203"/>
    </location>
</feature>
<reference evidence="8" key="1">
    <citation type="submission" date="2016-11" db="EMBL/GenBank/DDBJ databases">
        <authorList>
            <person name="Varghese N."/>
            <person name="Submissions S."/>
        </authorList>
    </citation>
    <scope>NUCLEOTIDE SEQUENCE [LARGE SCALE GENOMIC DNA]</scope>
    <source>
        <strain evidence="8">DSM 27623</strain>
    </source>
</reference>